<evidence type="ECO:0000313" key="3">
    <source>
        <dbReference type="EMBL" id="ADW74001.1"/>
    </source>
</evidence>
<organism evidence="3 4">
    <name type="scientific">Rahnella sp. (strain Y9602)</name>
    <dbReference type="NCBI Taxonomy" id="2703885"/>
    <lineage>
        <taxon>Bacteria</taxon>
        <taxon>Pseudomonadati</taxon>
        <taxon>Pseudomonadota</taxon>
        <taxon>Gammaproteobacteria</taxon>
        <taxon>Enterobacterales</taxon>
        <taxon>Yersiniaceae</taxon>
        <taxon>Rahnella</taxon>
    </lineage>
</organism>
<proteinExistence type="predicted"/>
<dbReference type="Proteomes" id="UP000007257">
    <property type="component" value="Chromosome"/>
</dbReference>
<evidence type="ECO:0000313" key="4">
    <source>
        <dbReference type="Proteomes" id="UP000007257"/>
    </source>
</evidence>
<name>A0A0H3F9Q2_RAHSY</name>
<protein>
    <recommendedName>
        <fullName evidence="5">Cobalamin adenosyltransferase</fullName>
    </recommendedName>
</protein>
<evidence type="ECO:0000256" key="2">
    <source>
        <dbReference type="SAM" id="Phobius"/>
    </source>
</evidence>
<dbReference type="HOGENOM" id="CLU_035594_2_0_6"/>
<feature type="transmembrane region" description="Helical" evidence="2">
    <location>
        <begin position="312"/>
        <end position="331"/>
    </location>
</feature>
<dbReference type="OrthoDB" id="3239452at2"/>
<dbReference type="AlphaFoldDB" id="A0A0H3F9Q2"/>
<keyword evidence="2" id="KW-0472">Membrane</keyword>
<keyword evidence="1" id="KW-0175">Coiled coil</keyword>
<gene>
    <name evidence="3" type="ordered locus">Rahaq_2394</name>
</gene>
<dbReference type="KEGG" id="rah:Rahaq_2394"/>
<keyword evidence="2" id="KW-1133">Transmembrane helix</keyword>
<feature type="transmembrane region" description="Helical" evidence="2">
    <location>
        <begin position="373"/>
        <end position="396"/>
    </location>
</feature>
<keyword evidence="2" id="KW-0812">Transmembrane</keyword>
<reference evidence="3 4" key="2">
    <citation type="journal article" date="2012" name="J. Bacteriol.">
        <title>Complete Genome Sequence of Rahnella sp. Strain Y9602, a Gammaproteobacterium Isolate from Metal- and Radionuclide-Contaminated Soil.</title>
        <authorList>
            <person name="Martinez R.J."/>
            <person name="Bruce D."/>
            <person name="Detter C."/>
            <person name="Goodwin L.A."/>
            <person name="Han J."/>
            <person name="Han C.S."/>
            <person name="Held B."/>
            <person name="Land M.L."/>
            <person name="Mikhailova N."/>
            <person name="Nolan M."/>
            <person name="Pennacchio L."/>
            <person name="Pitluck S."/>
            <person name="Tapia R."/>
            <person name="Woyke T."/>
            <person name="Sobecky P.A."/>
        </authorList>
    </citation>
    <scope>NUCLEOTIDE SEQUENCE [LARGE SCALE GENOMIC DNA]</scope>
    <source>
        <strain evidence="3 4">Y9602</strain>
    </source>
</reference>
<sequence length="523" mass="58774">MATQEIDWGKELHETVVKSLATSFGLDFLLLKDQDGGDVNTIQNVRKGIYATEEERTRYENRAAYDPDVYHQHANYKKNNASVSAQRKAGTLTDSYTGETLKPNDKVHLDHIIAANEIHHDAGRILSELNGADLANDDSNLTPTGATLNTSKKAQPMSDFVKKLQKEYQVNQQEIATLKSQPVLTEKQQKRLQSLENKSKADFERMQKADEKARGRYESEVNLSYYTSSKFALNVASASLSTGLRMGSRQMLGLILAEVWFEVHERIPSLYARQRKRFDAREFLGDIGETLVAAWERVKAKFRDFLTAFKDGVLGGVLSAITTTLFNIVFTTKKMLVRLIREMWNNLVQAFKIMVFNPDNLPPGQQAKAASRVIAAGIAVVTGVLINEYLASVFLFPFGPELAAFCSALATGILTLTMNYFLESSALMQKLWAFLDRFKDKYQKAVDYFQNVNAELDRYILELTRIEFAMDADELAAFTGHLGLINDEICRGLLLKAEAEKRNISLPFEAGNAQSTRSWLSSL</sequence>
<feature type="transmembrane region" description="Helical" evidence="2">
    <location>
        <begin position="402"/>
        <end position="422"/>
    </location>
</feature>
<accession>A0A0H3F9Q2</accession>
<dbReference type="EMBL" id="CP002505">
    <property type="protein sequence ID" value="ADW74001.1"/>
    <property type="molecule type" value="Genomic_DNA"/>
</dbReference>
<evidence type="ECO:0008006" key="5">
    <source>
        <dbReference type="Google" id="ProtNLM"/>
    </source>
</evidence>
<dbReference type="eggNOG" id="ENOG502Z940">
    <property type="taxonomic scope" value="Bacteria"/>
</dbReference>
<dbReference type="RefSeq" id="WP_013575701.1">
    <property type="nucleotide sequence ID" value="NC_015061.1"/>
</dbReference>
<feature type="coiled-coil region" evidence="1">
    <location>
        <begin position="161"/>
        <end position="212"/>
    </location>
</feature>
<evidence type="ECO:0000256" key="1">
    <source>
        <dbReference type="SAM" id="Coils"/>
    </source>
</evidence>
<reference evidence="4" key="1">
    <citation type="submission" date="2011-01" db="EMBL/GenBank/DDBJ databases">
        <title>Complete sequence of chromosome of Rahnella sp. Y9602.</title>
        <authorList>
            <consortium name="US DOE Joint Genome Institute"/>
            <person name="Lucas S."/>
            <person name="Copeland A."/>
            <person name="Lapidus A."/>
            <person name="Cheng J.-F."/>
            <person name="Goodwin L."/>
            <person name="Pitluck S."/>
            <person name="Lu M."/>
            <person name="Detter J.C."/>
            <person name="Han C."/>
            <person name="Tapia R."/>
            <person name="Land M."/>
            <person name="Hauser L."/>
            <person name="Kyrpides N."/>
            <person name="Ivanova N."/>
            <person name="Ovchinnikova G."/>
            <person name="Pagani I."/>
            <person name="Sobecky P.A."/>
            <person name="Martinez R.J."/>
            <person name="Woyke T."/>
        </authorList>
    </citation>
    <scope>NUCLEOTIDE SEQUENCE [LARGE SCALE GENOMIC DNA]</scope>
    <source>
        <strain evidence="4">Y9602</strain>
    </source>
</reference>